<dbReference type="OrthoDB" id="515172at2759"/>
<feature type="region of interest" description="Disordered" evidence="1">
    <location>
        <begin position="1"/>
        <end position="56"/>
    </location>
</feature>
<keyword evidence="3" id="KW-1185">Reference proteome</keyword>
<reference evidence="2" key="1">
    <citation type="journal article" date="2019" name="Plant J.">
        <title>Chlorella vulgaris genome assembly and annotation reveals the molecular basis for metabolic acclimation to high light conditions.</title>
        <authorList>
            <person name="Cecchin M."/>
            <person name="Marcolungo L."/>
            <person name="Rossato M."/>
            <person name="Girolomoni L."/>
            <person name="Cosentino E."/>
            <person name="Cuine S."/>
            <person name="Li-Beisson Y."/>
            <person name="Delledonne M."/>
            <person name="Ballottari M."/>
        </authorList>
    </citation>
    <scope>NUCLEOTIDE SEQUENCE</scope>
    <source>
        <strain evidence="2">211/11P</strain>
    </source>
</reference>
<dbReference type="EMBL" id="SIDB01000003">
    <property type="protein sequence ID" value="KAI3434602.1"/>
    <property type="molecule type" value="Genomic_DNA"/>
</dbReference>
<feature type="compositionally biased region" description="Low complexity" evidence="1">
    <location>
        <begin position="388"/>
        <end position="410"/>
    </location>
</feature>
<name>A0A9D4YZ28_CHLVU</name>
<evidence type="ECO:0000313" key="2">
    <source>
        <dbReference type="EMBL" id="KAI3434602.1"/>
    </source>
</evidence>
<reference evidence="2" key="2">
    <citation type="submission" date="2020-11" db="EMBL/GenBank/DDBJ databases">
        <authorList>
            <person name="Cecchin M."/>
            <person name="Marcolungo L."/>
            <person name="Rossato M."/>
            <person name="Girolomoni L."/>
            <person name="Cosentino E."/>
            <person name="Cuine S."/>
            <person name="Li-Beisson Y."/>
            <person name="Delledonne M."/>
            <person name="Ballottari M."/>
        </authorList>
    </citation>
    <scope>NUCLEOTIDE SEQUENCE</scope>
    <source>
        <strain evidence="2">211/11P</strain>
        <tissue evidence="2">Whole cell</tissue>
    </source>
</reference>
<accession>A0A9D4YZ28</accession>
<feature type="region of interest" description="Disordered" evidence="1">
    <location>
        <begin position="335"/>
        <end position="375"/>
    </location>
</feature>
<organism evidence="2 3">
    <name type="scientific">Chlorella vulgaris</name>
    <name type="common">Green alga</name>
    <dbReference type="NCBI Taxonomy" id="3077"/>
    <lineage>
        <taxon>Eukaryota</taxon>
        <taxon>Viridiplantae</taxon>
        <taxon>Chlorophyta</taxon>
        <taxon>core chlorophytes</taxon>
        <taxon>Trebouxiophyceae</taxon>
        <taxon>Chlorellales</taxon>
        <taxon>Chlorellaceae</taxon>
        <taxon>Chlorella clade</taxon>
        <taxon>Chlorella</taxon>
    </lineage>
</organism>
<evidence type="ECO:0000256" key="1">
    <source>
        <dbReference type="SAM" id="MobiDB-lite"/>
    </source>
</evidence>
<sequence length="653" mass="69962">MSQHLDVLAEAAATHPEGSEASSEQPAAQSGRARRHGRQQAARGGSPPTAGGGPVTKAAAMARVVLEHSTRISQAGFQELVQEMTRCQELLVAAGSNFAAARDAHAQADMQRASARDAFRAEQGNEHLSALWHAKVAAAQEAQEAVRDARDALYCQQALSELLSRQLLQRQATGGDSIIPGALAAPAAAADAGELAGRLLSKPQGTKRKRGAPPEQCPYCSHSYTVRDGLSSQLDADGNRLHLRRCQNCPECKQRPDVMQLSADANASYEYCQRVHACAICACKCPGAGKWVEGDPDSRHSFKERTQKRQEELLELGWQDAAAPASALPALTADGTTSAATAAPSSSAAAAEALQRPRRQQQQAQPARSLVPGSRRLPADIRLELERVQQQQQQLDRQQEGQQEQQQEQQGTAAHSHQPGRVQPAGVPPPHPHHCQHQHQEQQQQHTSCHHPEHLHTCDHPHIDCTSECCSMVGGGEERAPDGLDMQQQSGSLATILAELEAARTLLSTAVLTATDSAGLQSTLEQLAAALQQRAPALHQQHLQPALPAQTAPELPLEVLSLVREVFLGPKGKAGVAAVSAFLQGQCFASLSDFEFLDLDLLQAGLGGNMPTFLLKKLLQLGRKRLAEQLQANATAGVLAQDPAHQQQQMQTS</sequence>
<feature type="compositionally biased region" description="Low complexity" evidence="1">
    <location>
        <begin position="335"/>
        <end position="370"/>
    </location>
</feature>
<protein>
    <submittedName>
        <fullName evidence="2">Uncharacterized protein</fullName>
    </submittedName>
</protein>
<gene>
    <name evidence="2" type="ORF">D9Q98_002670</name>
</gene>
<comment type="caution">
    <text evidence="2">The sequence shown here is derived from an EMBL/GenBank/DDBJ whole genome shotgun (WGS) entry which is preliminary data.</text>
</comment>
<dbReference type="Proteomes" id="UP001055712">
    <property type="component" value="Unassembled WGS sequence"/>
</dbReference>
<feature type="compositionally biased region" description="Low complexity" evidence="1">
    <location>
        <begin position="19"/>
        <end position="31"/>
    </location>
</feature>
<proteinExistence type="predicted"/>
<dbReference type="AlphaFoldDB" id="A0A9D4YZ28"/>
<feature type="region of interest" description="Disordered" evidence="1">
    <location>
        <begin position="388"/>
        <end position="452"/>
    </location>
</feature>
<evidence type="ECO:0000313" key="3">
    <source>
        <dbReference type="Proteomes" id="UP001055712"/>
    </source>
</evidence>